<keyword evidence="8 9" id="KW-0472">Membrane</keyword>
<proteinExistence type="inferred from homology"/>
<keyword evidence="7 9" id="KW-0811">Translocation</keyword>
<keyword evidence="6 9" id="KW-1133">Transmembrane helix</keyword>
<protein>
    <recommendedName>
        <fullName evidence="9">Sec-independent protein translocase protein TatB</fullName>
    </recommendedName>
</protein>
<feature type="compositionally biased region" description="Low complexity" evidence="10">
    <location>
        <begin position="130"/>
        <end position="139"/>
    </location>
</feature>
<evidence type="ECO:0000256" key="4">
    <source>
        <dbReference type="ARBA" id="ARBA00022692"/>
    </source>
</evidence>
<evidence type="ECO:0000313" key="12">
    <source>
        <dbReference type="Proteomes" id="UP001321492"/>
    </source>
</evidence>
<dbReference type="HAMAP" id="MF_00237">
    <property type="entry name" value="TatB"/>
    <property type="match status" value="1"/>
</dbReference>
<accession>A0ABT7ADQ3</accession>
<reference evidence="11 12" key="1">
    <citation type="submission" date="2023-05" db="EMBL/GenBank/DDBJ databases">
        <title>Chelatococcus sp. nov., a moderately thermophilic bacterium isolated from hot spring microbial mat.</title>
        <authorList>
            <person name="Hu C.-J."/>
            <person name="Li W.-J."/>
        </authorList>
    </citation>
    <scope>NUCLEOTIDE SEQUENCE [LARGE SCALE GENOMIC DNA]</scope>
    <source>
        <strain evidence="11 12">SYSU G07232</strain>
    </source>
</reference>
<comment type="subunit">
    <text evidence="9">The Tat system comprises two distinct complexes: a TatABC complex, containing multiple copies of TatA, TatB and TatC subunits, and a separate TatA complex, containing only TatA subunits. Substrates initially bind to the TatABC complex, which probably triggers association of the separate TatA complex to form the active translocon.</text>
</comment>
<evidence type="ECO:0000256" key="7">
    <source>
        <dbReference type="ARBA" id="ARBA00023010"/>
    </source>
</evidence>
<evidence type="ECO:0000256" key="3">
    <source>
        <dbReference type="ARBA" id="ARBA00022475"/>
    </source>
</evidence>
<evidence type="ECO:0000256" key="2">
    <source>
        <dbReference type="ARBA" id="ARBA00022448"/>
    </source>
</evidence>
<dbReference type="RefSeq" id="WP_283739107.1">
    <property type="nucleotide sequence ID" value="NZ_JASJEV010000001.1"/>
</dbReference>
<evidence type="ECO:0000256" key="1">
    <source>
        <dbReference type="ARBA" id="ARBA00004167"/>
    </source>
</evidence>
<keyword evidence="2 9" id="KW-0813">Transport</keyword>
<sequence length="194" mass="20067">MFDIGWSELLLIGAIALVVIGPKDLPKVLRTVGQATANLRRMAGEFQAQFNEAMREAELDEIKKNVESLNEAASFNPIETVRNEIRSAVESKPSDSPAAPAAAGEATAAAAASVEIAAPDLPAPPDVNATVAAAAAEAQPKPKPRRKAAPKIEADAEAASVDAPAAETAPQPARRRTKKAADTEEQTPGEGASA</sequence>
<evidence type="ECO:0000256" key="9">
    <source>
        <dbReference type="HAMAP-Rule" id="MF_00237"/>
    </source>
</evidence>
<comment type="caution">
    <text evidence="11">The sequence shown here is derived from an EMBL/GenBank/DDBJ whole genome shotgun (WGS) entry which is preliminary data.</text>
</comment>
<evidence type="ECO:0000256" key="8">
    <source>
        <dbReference type="ARBA" id="ARBA00023136"/>
    </source>
</evidence>
<dbReference type="Gene3D" id="1.20.5.3310">
    <property type="match status" value="1"/>
</dbReference>
<dbReference type="Proteomes" id="UP001321492">
    <property type="component" value="Unassembled WGS sequence"/>
</dbReference>
<organism evidence="11 12">
    <name type="scientific">Chelatococcus albus</name>
    <dbReference type="NCBI Taxonomy" id="3047466"/>
    <lineage>
        <taxon>Bacteria</taxon>
        <taxon>Pseudomonadati</taxon>
        <taxon>Pseudomonadota</taxon>
        <taxon>Alphaproteobacteria</taxon>
        <taxon>Hyphomicrobiales</taxon>
        <taxon>Chelatococcaceae</taxon>
        <taxon>Chelatococcus</taxon>
    </lineage>
</organism>
<evidence type="ECO:0000256" key="6">
    <source>
        <dbReference type="ARBA" id="ARBA00022989"/>
    </source>
</evidence>
<dbReference type="PANTHER" id="PTHR33162">
    <property type="entry name" value="SEC-INDEPENDENT PROTEIN TRANSLOCASE PROTEIN TATA, CHLOROPLASTIC"/>
    <property type="match status" value="1"/>
</dbReference>
<comment type="similarity">
    <text evidence="9">Belongs to the TatB family.</text>
</comment>
<comment type="function">
    <text evidence="9">Part of the twin-arginine translocation (Tat) system that transports large folded proteins containing a characteristic twin-arginine motif in their signal peptide across membranes. Together with TatC, TatB is part of a receptor directly interacting with Tat signal peptides. TatB may form an oligomeric binding site that transiently accommodates folded Tat precursor proteins before their translocation.</text>
</comment>
<feature type="compositionally biased region" description="Low complexity" evidence="10">
    <location>
        <begin position="157"/>
        <end position="170"/>
    </location>
</feature>
<feature type="region of interest" description="Disordered" evidence="10">
    <location>
        <begin position="130"/>
        <end position="194"/>
    </location>
</feature>
<dbReference type="EMBL" id="JASJEV010000001">
    <property type="protein sequence ID" value="MDJ1157132.1"/>
    <property type="molecule type" value="Genomic_DNA"/>
</dbReference>
<evidence type="ECO:0000313" key="11">
    <source>
        <dbReference type="EMBL" id="MDJ1157132.1"/>
    </source>
</evidence>
<dbReference type="InterPro" id="IPR003369">
    <property type="entry name" value="TatA/B/E"/>
</dbReference>
<keyword evidence="5 9" id="KW-0653">Protein transport</keyword>
<keyword evidence="4 9" id="KW-0812">Transmembrane</keyword>
<gene>
    <name evidence="9 11" type="primary">tatB</name>
    <name evidence="11" type="ORF">QNA08_02625</name>
</gene>
<dbReference type="PANTHER" id="PTHR33162:SF1">
    <property type="entry name" value="SEC-INDEPENDENT PROTEIN TRANSLOCASE PROTEIN TATA, CHLOROPLASTIC"/>
    <property type="match status" value="1"/>
</dbReference>
<dbReference type="PRINTS" id="PR01506">
    <property type="entry name" value="TATBPROTEIN"/>
</dbReference>
<evidence type="ECO:0000256" key="5">
    <source>
        <dbReference type="ARBA" id="ARBA00022927"/>
    </source>
</evidence>
<comment type="subcellular location">
    <subcellularLocation>
        <location evidence="9">Cell membrane</location>
        <topology evidence="9">Single-pass membrane protein</topology>
    </subcellularLocation>
    <subcellularLocation>
        <location evidence="1">Membrane</location>
        <topology evidence="1">Single-pass membrane protein</topology>
    </subcellularLocation>
</comment>
<dbReference type="NCBIfam" id="TIGR01410">
    <property type="entry name" value="tatB"/>
    <property type="match status" value="1"/>
</dbReference>
<dbReference type="InterPro" id="IPR018448">
    <property type="entry name" value="TatB"/>
</dbReference>
<name>A0ABT7ADQ3_9HYPH</name>
<evidence type="ECO:0000256" key="10">
    <source>
        <dbReference type="SAM" id="MobiDB-lite"/>
    </source>
</evidence>
<keyword evidence="12" id="KW-1185">Reference proteome</keyword>
<keyword evidence="3 9" id="KW-1003">Cell membrane</keyword>
<dbReference type="Pfam" id="PF02416">
    <property type="entry name" value="TatA_B_E"/>
    <property type="match status" value="1"/>
</dbReference>